<evidence type="ECO:0000256" key="1">
    <source>
        <dbReference type="ARBA" id="ARBA00005194"/>
    </source>
</evidence>
<dbReference type="Pfam" id="PF13561">
    <property type="entry name" value="adh_short_C2"/>
    <property type="match status" value="1"/>
</dbReference>
<accession>A0AA35WJ92</accession>
<dbReference type="Gene3D" id="3.40.50.720">
    <property type="entry name" value="NAD(P)-binding Rossmann-like Domain"/>
    <property type="match status" value="1"/>
</dbReference>
<protein>
    <submittedName>
        <fullName evidence="5">Uncharacterized oxidoreductase UxuB</fullName>
    </submittedName>
</protein>
<dbReference type="EMBL" id="CASHTH010001529">
    <property type="protein sequence ID" value="CAI8016435.1"/>
    <property type="molecule type" value="Genomic_DNA"/>
</dbReference>
<gene>
    <name evidence="5" type="ORF">GBAR_LOCUS10078</name>
</gene>
<keyword evidence="4" id="KW-0812">Transmembrane</keyword>
<keyword evidence="4" id="KW-0472">Membrane</keyword>
<dbReference type="PRINTS" id="PR00080">
    <property type="entry name" value="SDRFAMILY"/>
</dbReference>
<evidence type="ECO:0000256" key="4">
    <source>
        <dbReference type="SAM" id="Phobius"/>
    </source>
</evidence>
<keyword evidence="3" id="KW-0560">Oxidoreductase</keyword>
<evidence type="ECO:0000256" key="3">
    <source>
        <dbReference type="ARBA" id="ARBA00023002"/>
    </source>
</evidence>
<dbReference type="InterPro" id="IPR036291">
    <property type="entry name" value="NAD(P)-bd_dom_sf"/>
</dbReference>
<keyword evidence="6" id="KW-1185">Reference proteome</keyword>
<proteinExistence type="inferred from homology"/>
<dbReference type="Proteomes" id="UP001174909">
    <property type="component" value="Unassembled WGS sequence"/>
</dbReference>
<comment type="caution">
    <text evidence="5">The sequence shown here is derived from an EMBL/GenBank/DDBJ whole genome shotgun (WGS) entry which is preliminary data.</text>
</comment>
<evidence type="ECO:0000313" key="6">
    <source>
        <dbReference type="Proteomes" id="UP001174909"/>
    </source>
</evidence>
<dbReference type="InterPro" id="IPR020904">
    <property type="entry name" value="Sc_DH/Rdtase_CS"/>
</dbReference>
<dbReference type="AlphaFoldDB" id="A0AA35WJ92"/>
<dbReference type="PRINTS" id="PR00081">
    <property type="entry name" value="GDHRDH"/>
</dbReference>
<evidence type="ECO:0000256" key="2">
    <source>
        <dbReference type="ARBA" id="ARBA00006484"/>
    </source>
</evidence>
<organism evidence="5 6">
    <name type="scientific">Geodia barretti</name>
    <name type="common">Barrett's horny sponge</name>
    <dbReference type="NCBI Taxonomy" id="519541"/>
    <lineage>
        <taxon>Eukaryota</taxon>
        <taxon>Metazoa</taxon>
        <taxon>Porifera</taxon>
        <taxon>Demospongiae</taxon>
        <taxon>Heteroscleromorpha</taxon>
        <taxon>Tetractinellida</taxon>
        <taxon>Astrophorina</taxon>
        <taxon>Geodiidae</taxon>
        <taxon>Geodia</taxon>
    </lineage>
</organism>
<comment type="pathway">
    <text evidence="1">Lipid metabolism; fatty acid biosynthesis.</text>
</comment>
<comment type="similarity">
    <text evidence="2">Belongs to the short-chain dehydrogenases/reductases (SDR) family.</text>
</comment>
<dbReference type="PANTHER" id="PTHR42760">
    <property type="entry name" value="SHORT-CHAIN DEHYDROGENASES/REDUCTASES FAMILY MEMBER"/>
    <property type="match status" value="1"/>
</dbReference>
<evidence type="ECO:0000313" key="5">
    <source>
        <dbReference type="EMBL" id="CAI8016435.1"/>
    </source>
</evidence>
<dbReference type="GO" id="GO:0016616">
    <property type="term" value="F:oxidoreductase activity, acting on the CH-OH group of donors, NAD or NADP as acceptor"/>
    <property type="evidence" value="ECO:0007669"/>
    <property type="project" value="TreeGrafter"/>
</dbReference>
<keyword evidence="4" id="KW-1133">Transmembrane helix</keyword>
<sequence length="260" mass="27013">MFSLDATVAISGGGATLAIGMAGGLLGAGARVAVWSRRPETVDRALDALNAPERTIGVVADAGSPDAIRHALQETEERLGCPSVLINAVGGNLSKGPFTEIDIDVFRQTIELNLVAGCLVPTKVVAAYWIDRGLPGSIINIASMSSYKPLSGVWAYGAAKAGVINLTEATAKEFAPHKIRVNAIAPGFFLAEQNRRLLVDEASGQPTERGRQVLSRTPFARFGEPEELAGAAIFLASEAAAGFVTGATIPVDGGFLVDSI</sequence>
<dbReference type="PANTHER" id="PTHR42760:SF115">
    <property type="entry name" value="3-OXOACYL-[ACYL-CARRIER-PROTEIN] REDUCTASE FABG"/>
    <property type="match status" value="1"/>
</dbReference>
<dbReference type="PROSITE" id="PS00061">
    <property type="entry name" value="ADH_SHORT"/>
    <property type="match status" value="1"/>
</dbReference>
<dbReference type="SUPFAM" id="SSF51735">
    <property type="entry name" value="NAD(P)-binding Rossmann-fold domains"/>
    <property type="match status" value="1"/>
</dbReference>
<dbReference type="InterPro" id="IPR002347">
    <property type="entry name" value="SDR_fam"/>
</dbReference>
<feature type="transmembrane region" description="Helical" evidence="4">
    <location>
        <begin position="6"/>
        <end position="28"/>
    </location>
</feature>
<name>A0AA35WJ92_GEOBA</name>
<reference evidence="5" key="1">
    <citation type="submission" date="2023-03" db="EMBL/GenBank/DDBJ databases">
        <authorList>
            <person name="Steffen K."/>
            <person name="Cardenas P."/>
        </authorList>
    </citation>
    <scope>NUCLEOTIDE SEQUENCE</scope>
</reference>